<reference evidence="1 2" key="1">
    <citation type="submission" date="2020-08" db="EMBL/GenBank/DDBJ databases">
        <title>Genomic Encyclopedia of Type Strains, Phase IV (KMG-V): Genome sequencing to study the core and pangenomes of soil and plant-associated prokaryotes.</title>
        <authorList>
            <person name="Whitman W."/>
        </authorList>
    </citation>
    <scope>NUCLEOTIDE SEQUENCE [LARGE SCALE GENOMIC DNA]</scope>
    <source>
        <strain evidence="1 2">SRMrh-85</strain>
    </source>
</reference>
<sequence>MAQKIYFDESGFTGDNLLHELQRFFAYGSVATDDEEAKDFVEALVAKHRIRDSITTGT</sequence>
<keyword evidence="2" id="KW-1185">Reference proteome</keyword>
<protein>
    <recommendedName>
        <fullName evidence="3">DUF3800 domain-containing protein</fullName>
    </recommendedName>
</protein>
<dbReference type="Proteomes" id="UP000533533">
    <property type="component" value="Unassembled WGS sequence"/>
</dbReference>
<evidence type="ECO:0000313" key="2">
    <source>
        <dbReference type="Proteomes" id="UP000533533"/>
    </source>
</evidence>
<accession>A0ABR6FHN2</accession>
<evidence type="ECO:0008006" key="3">
    <source>
        <dbReference type="Google" id="ProtNLM"/>
    </source>
</evidence>
<proteinExistence type="predicted"/>
<gene>
    <name evidence="1" type="ORF">FHX59_001002</name>
</gene>
<organism evidence="1 2">
    <name type="scientific">Paraburkholderia silvatlantica</name>
    <dbReference type="NCBI Taxonomy" id="321895"/>
    <lineage>
        <taxon>Bacteria</taxon>
        <taxon>Pseudomonadati</taxon>
        <taxon>Pseudomonadota</taxon>
        <taxon>Betaproteobacteria</taxon>
        <taxon>Burkholderiales</taxon>
        <taxon>Burkholderiaceae</taxon>
        <taxon>Paraburkholderia</taxon>
    </lineage>
</organism>
<evidence type="ECO:0000313" key="1">
    <source>
        <dbReference type="EMBL" id="MBB2926593.1"/>
    </source>
</evidence>
<dbReference type="RefSeq" id="WP_110382870.1">
    <property type="nucleotide sequence ID" value="NZ_JACHVZ010000003.1"/>
</dbReference>
<comment type="caution">
    <text evidence="1">The sequence shown here is derived from an EMBL/GenBank/DDBJ whole genome shotgun (WGS) entry which is preliminary data.</text>
</comment>
<dbReference type="EMBL" id="JACHVZ010000003">
    <property type="protein sequence ID" value="MBB2926593.1"/>
    <property type="molecule type" value="Genomic_DNA"/>
</dbReference>
<name>A0ABR6FHN2_9BURK</name>